<feature type="compositionally biased region" description="Polar residues" evidence="1">
    <location>
        <begin position="1"/>
        <end position="13"/>
    </location>
</feature>
<sequence>MWPLMTTSTSSDGFTYHPHLPAAGTGKETKERRRASLGRLRRTARDYFDQTPKKRRFSDSRTGPDWPVQPVGSKTGPMIGPRPIALLILLLLRNSLDPSGNCRVESRKPYSSSSFYSSSVHLRDSSYCSSSVLRSYDSSPSSSRVNPYWRIKRQSRPILVRASSPSSPLLVVAVTN</sequence>
<accession>A0A2I0GBK0</accession>
<reference evidence="2 3" key="1">
    <citation type="submission" date="2017-11" db="EMBL/GenBank/DDBJ databases">
        <title>De-novo sequencing of pomegranate (Punica granatum L.) genome.</title>
        <authorList>
            <person name="Akparov Z."/>
            <person name="Amiraslanov A."/>
            <person name="Hajiyeva S."/>
            <person name="Abbasov M."/>
            <person name="Kaur K."/>
            <person name="Hamwieh A."/>
            <person name="Solovyev V."/>
            <person name="Salamov A."/>
            <person name="Braich B."/>
            <person name="Kosarev P."/>
            <person name="Mahmoud A."/>
            <person name="Hajiyev E."/>
            <person name="Babayeva S."/>
            <person name="Izzatullayeva V."/>
            <person name="Mammadov A."/>
            <person name="Mammadov A."/>
            <person name="Sharifova S."/>
            <person name="Ojaghi J."/>
            <person name="Eynullazada K."/>
            <person name="Bayramov B."/>
            <person name="Abdulazimova A."/>
            <person name="Shahmuradov I."/>
        </authorList>
    </citation>
    <scope>NUCLEOTIDE SEQUENCE [LARGE SCALE GENOMIC DNA]</scope>
    <source>
        <strain evidence="3">cv. AG2017</strain>
        <tissue evidence="2">Leaf</tissue>
    </source>
</reference>
<dbReference type="EMBL" id="PGOL01045290">
    <property type="protein sequence ID" value="PKH47806.1"/>
    <property type="molecule type" value="Genomic_DNA"/>
</dbReference>
<evidence type="ECO:0000313" key="2">
    <source>
        <dbReference type="EMBL" id="PKH47806.1"/>
    </source>
</evidence>
<evidence type="ECO:0000256" key="1">
    <source>
        <dbReference type="SAM" id="MobiDB-lite"/>
    </source>
</evidence>
<dbReference type="Proteomes" id="UP000233551">
    <property type="component" value="Unassembled WGS sequence"/>
</dbReference>
<keyword evidence="3" id="KW-1185">Reference proteome</keyword>
<proteinExistence type="predicted"/>
<protein>
    <submittedName>
        <fullName evidence="2">Uncharacterized protein</fullName>
    </submittedName>
</protein>
<feature type="region of interest" description="Disordered" evidence="1">
    <location>
        <begin position="1"/>
        <end position="77"/>
    </location>
</feature>
<evidence type="ECO:0000313" key="3">
    <source>
        <dbReference type="Proteomes" id="UP000233551"/>
    </source>
</evidence>
<comment type="caution">
    <text evidence="2">The sequence shown here is derived from an EMBL/GenBank/DDBJ whole genome shotgun (WGS) entry which is preliminary data.</text>
</comment>
<name>A0A2I0GBK0_PUNGR</name>
<organism evidence="2 3">
    <name type="scientific">Punica granatum</name>
    <name type="common">Pomegranate</name>
    <dbReference type="NCBI Taxonomy" id="22663"/>
    <lineage>
        <taxon>Eukaryota</taxon>
        <taxon>Viridiplantae</taxon>
        <taxon>Streptophyta</taxon>
        <taxon>Embryophyta</taxon>
        <taxon>Tracheophyta</taxon>
        <taxon>Spermatophyta</taxon>
        <taxon>Magnoliopsida</taxon>
        <taxon>eudicotyledons</taxon>
        <taxon>Gunneridae</taxon>
        <taxon>Pentapetalae</taxon>
        <taxon>rosids</taxon>
        <taxon>malvids</taxon>
        <taxon>Myrtales</taxon>
        <taxon>Lythraceae</taxon>
        <taxon>Punica</taxon>
    </lineage>
</organism>
<gene>
    <name evidence="2" type="ORF">CRG98_050434</name>
</gene>
<dbReference type="AlphaFoldDB" id="A0A2I0GBK0"/>
<feature type="compositionally biased region" description="Basic residues" evidence="1">
    <location>
        <begin position="32"/>
        <end position="42"/>
    </location>
</feature>
<feature type="compositionally biased region" description="Basic and acidic residues" evidence="1">
    <location>
        <begin position="43"/>
        <end position="52"/>
    </location>
</feature>